<dbReference type="GO" id="GO:0004222">
    <property type="term" value="F:metalloendopeptidase activity"/>
    <property type="evidence" value="ECO:0007669"/>
    <property type="project" value="InterPro"/>
</dbReference>
<feature type="non-terminal residue" evidence="2">
    <location>
        <position position="255"/>
    </location>
</feature>
<protein>
    <recommendedName>
        <fullName evidence="1">Lysine-specific metallo-endopeptidase domain-containing protein</fullName>
    </recommendedName>
</protein>
<organism evidence="2 3">
    <name type="scientific">Anguilla anguilla</name>
    <name type="common">European freshwater eel</name>
    <name type="synonym">Muraena anguilla</name>
    <dbReference type="NCBI Taxonomy" id="7936"/>
    <lineage>
        <taxon>Eukaryota</taxon>
        <taxon>Metazoa</taxon>
        <taxon>Chordata</taxon>
        <taxon>Craniata</taxon>
        <taxon>Vertebrata</taxon>
        <taxon>Euteleostomi</taxon>
        <taxon>Actinopterygii</taxon>
        <taxon>Neopterygii</taxon>
        <taxon>Teleostei</taxon>
        <taxon>Anguilliformes</taxon>
        <taxon>Anguillidae</taxon>
        <taxon>Anguilla</taxon>
    </lineage>
</organism>
<evidence type="ECO:0000313" key="3">
    <source>
        <dbReference type="Proteomes" id="UP001044222"/>
    </source>
</evidence>
<dbReference type="Proteomes" id="UP001044222">
    <property type="component" value="Chromosome 11"/>
</dbReference>
<dbReference type="Pfam" id="PF14521">
    <property type="entry name" value="Aspzincin_M35"/>
    <property type="match status" value="1"/>
</dbReference>
<evidence type="ECO:0000313" key="2">
    <source>
        <dbReference type="EMBL" id="KAG5839051.1"/>
    </source>
</evidence>
<name>A0A9D3RR13_ANGAN</name>
<dbReference type="SUPFAM" id="SSF55486">
    <property type="entry name" value="Metalloproteases ('zincins'), catalytic domain"/>
    <property type="match status" value="1"/>
</dbReference>
<feature type="domain" description="Lysine-specific metallo-endopeptidase" evidence="1">
    <location>
        <begin position="90"/>
        <end position="145"/>
    </location>
</feature>
<reference evidence="2" key="1">
    <citation type="submission" date="2021-01" db="EMBL/GenBank/DDBJ databases">
        <title>A chromosome-scale assembly of European eel, Anguilla anguilla.</title>
        <authorList>
            <person name="Henkel C."/>
            <person name="Jong-Raadsen S.A."/>
            <person name="Dufour S."/>
            <person name="Weltzien F.-A."/>
            <person name="Palstra A.P."/>
            <person name="Pelster B."/>
            <person name="Spaink H.P."/>
            <person name="Van Den Thillart G.E."/>
            <person name="Jansen H."/>
            <person name="Zahm M."/>
            <person name="Klopp C."/>
            <person name="Cedric C."/>
            <person name="Louis A."/>
            <person name="Berthelot C."/>
            <person name="Parey E."/>
            <person name="Roest Crollius H."/>
            <person name="Montfort J."/>
            <person name="Robinson-Rechavi M."/>
            <person name="Bucao C."/>
            <person name="Bouchez O."/>
            <person name="Gislard M."/>
            <person name="Lluch J."/>
            <person name="Milhes M."/>
            <person name="Lampietro C."/>
            <person name="Lopez Roques C."/>
            <person name="Donnadieu C."/>
            <person name="Braasch I."/>
            <person name="Desvignes T."/>
            <person name="Postlethwait J."/>
            <person name="Bobe J."/>
            <person name="Guiguen Y."/>
            <person name="Dirks R."/>
        </authorList>
    </citation>
    <scope>NUCLEOTIDE SEQUENCE</scope>
    <source>
        <strain evidence="2">Tag_6206</strain>
        <tissue evidence="2">Liver</tissue>
    </source>
</reference>
<dbReference type="AlphaFoldDB" id="A0A9D3RR13"/>
<keyword evidence="3" id="KW-1185">Reference proteome</keyword>
<sequence length="255" mass="29120">MAEASGNPLQSGYIRDVSGDKLKKAEEARDAAVQILTDALEKGLYGDPVSFHYTCSKPIDSYKFFCIPTQAFLRDLLHTMQKVDFKEDQNPGKKYIVAYVYTNAFTVYLCEKFWGAPDHLCFDSKPGTLIHEVSHLLGTEDFMYVPMEVELYEDHGTLMGRSQSIWCEDDERHYREDVTQINANSLEYEFEMVLNHKGGYMEGRYTCCGETKEHSVCKSQSTGHEVEMVFNHKGHYMSSRYACCGETEKDSFCSG</sequence>
<accession>A0A9D3RR13</accession>
<gene>
    <name evidence="2" type="ORF">ANANG_G00200830</name>
</gene>
<dbReference type="EMBL" id="JAFIRN010000011">
    <property type="protein sequence ID" value="KAG5839051.1"/>
    <property type="molecule type" value="Genomic_DNA"/>
</dbReference>
<evidence type="ECO:0000259" key="1">
    <source>
        <dbReference type="Pfam" id="PF14521"/>
    </source>
</evidence>
<proteinExistence type="predicted"/>
<comment type="caution">
    <text evidence="2">The sequence shown here is derived from an EMBL/GenBank/DDBJ whole genome shotgun (WGS) entry which is preliminary data.</text>
</comment>
<dbReference type="InterPro" id="IPR029463">
    <property type="entry name" value="Lys_MEP"/>
</dbReference>
<dbReference type="InterPro" id="IPR024079">
    <property type="entry name" value="MetalloPept_cat_dom_sf"/>
</dbReference>
<dbReference type="Gene3D" id="3.40.390.10">
    <property type="entry name" value="Collagenase (Catalytic Domain)"/>
    <property type="match status" value="1"/>
</dbReference>